<gene>
    <name evidence="1" type="ORF">FDT80_14455</name>
</gene>
<dbReference type="InterPro" id="IPR029063">
    <property type="entry name" value="SAM-dependent_MTases_sf"/>
</dbReference>
<protein>
    <submittedName>
        <fullName evidence="1">Protein-L-isoaspartate O-methyltransferase</fullName>
    </submittedName>
</protein>
<dbReference type="Gene3D" id="3.40.50.150">
    <property type="entry name" value="Vaccinia Virus protein VP39"/>
    <property type="match status" value="1"/>
</dbReference>
<dbReference type="GO" id="GO:0008168">
    <property type="term" value="F:methyltransferase activity"/>
    <property type="evidence" value="ECO:0007669"/>
    <property type="project" value="UniProtKB-KW"/>
</dbReference>
<comment type="caution">
    <text evidence="1">The sequence shown here is derived from an EMBL/GenBank/DDBJ whole genome shotgun (WGS) entry which is preliminary data.</text>
</comment>
<dbReference type="Proteomes" id="UP000309550">
    <property type="component" value="Unassembled WGS sequence"/>
</dbReference>
<name>A0A5S3PDP2_9RHOB</name>
<organism evidence="1 2">
    <name type="scientific">Sulfitobacter sabulilitoris</name>
    <dbReference type="NCBI Taxonomy" id="2562655"/>
    <lineage>
        <taxon>Bacteria</taxon>
        <taxon>Pseudomonadati</taxon>
        <taxon>Pseudomonadota</taxon>
        <taxon>Alphaproteobacteria</taxon>
        <taxon>Rhodobacterales</taxon>
        <taxon>Roseobacteraceae</taxon>
        <taxon>Sulfitobacter</taxon>
    </lineage>
</organism>
<dbReference type="EMBL" id="VANS01000004">
    <property type="protein sequence ID" value="TMM51069.1"/>
    <property type="molecule type" value="Genomic_DNA"/>
</dbReference>
<proteinExistence type="predicted"/>
<dbReference type="Pfam" id="PF05139">
    <property type="entry name" value="Erythro_esteras"/>
    <property type="match status" value="1"/>
</dbReference>
<dbReference type="Gene3D" id="3.30.1870.10">
    <property type="entry name" value="EreA-like, domain 2"/>
    <property type="match status" value="1"/>
</dbReference>
<dbReference type="GO" id="GO:0046677">
    <property type="term" value="P:response to antibiotic"/>
    <property type="evidence" value="ECO:0007669"/>
    <property type="project" value="InterPro"/>
</dbReference>
<dbReference type="CDD" id="cd14728">
    <property type="entry name" value="Ere-like"/>
    <property type="match status" value="1"/>
</dbReference>
<dbReference type="OrthoDB" id="9810066at2"/>
<dbReference type="PANTHER" id="PTHR31299">
    <property type="entry name" value="ESTERASE, PUTATIVE (AFU_ORTHOLOGUE AFUA_1G05850)-RELATED"/>
    <property type="match status" value="1"/>
</dbReference>
<evidence type="ECO:0000313" key="2">
    <source>
        <dbReference type="Proteomes" id="UP000309550"/>
    </source>
</evidence>
<dbReference type="InterPro" id="IPR052036">
    <property type="entry name" value="Hydrolase/PRTase-associated"/>
</dbReference>
<dbReference type="GO" id="GO:0032259">
    <property type="term" value="P:methylation"/>
    <property type="evidence" value="ECO:0007669"/>
    <property type="project" value="UniProtKB-KW"/>
</dbReference>
<sequence>MDDRVTLAEKRNHMVARHIVARGVRDPSVLQALRRVPRERFVPAHLRDHAYDDGPLTVAQDVVLPAPYVFAYMAEALTLERDDKVLVWGAGAGYGAAVLGRIVRTIHVIEPKAEVAEKAAAAIIDAGLSNVHMLHDDDLRAWQEEAPFDAILIEMAVAEVPEALKSQLALGGRLVAVVGTDPHAQELVRITRREKGQFDREDLADLRYVPPVDDPGAATRAARLDIATAPRMIQTRPRTDDALPGLIVRHAERFDTVDDADLDPLMDRIGDARVVLLGEATHGTAEFYRMRARITQRLIRDKGFGIVAIEADWPDAARIDDYVRHVDVEPAAWQAFSRFPTWMWRNEETRAFIDWLHRHNATRAPARRTGFYGLDLYSLYTSTQAILEYLDGVDLELAALARQRYACLTPWQADPAAYGRAALTGAYASCAEDVTRMLVALYKKRHDLSRRDGARFLDAAQNATLVANAEQYYRIMYYGSRASWNLRDSHMFETLQNVMLFHGPASRAVVWAHNSHVGDARATEMSRRGEHNLGELCTRGFGGDCYRVGFGTDHGTVAAASDWDGPMRAMQVRPAHPQSYERQFHLTRLPGLILPMRAGQELDVATALSYPRLERAIGVIYRPESELESHYFEADLPQQFDDYVWIDKTRAVTPLSTATLEGLPDTYPFGV</sequence>
<dbReference type="InterPro" id="IPR007815">
    <property type="entry name" value="Emycin_Estase"/>
</dbReference>
<dbReference type="PANTHER" id="PTHR31299:SF0">
    <property type="entry name" value="ESTERASE, PUTATIVE (AFU_ORTHOLOGUE AFUA_1G05850)-RELATED"/>
    <property type="match status" value="1"/>
</dbReference>
<dbReference type="SUPFAM" id="SSF159501">
    <property type="entry name" value="EreA/ChaN-like"/>
    <property type="match status" value="1"/>
</dbReference>
<reference evidence="1 2" key="1">
    <citation type="submission" date="2019-05" db="EMBL/GenBank/DDBJ databases">
        <title>Sulfitobacter sabulilitoris sp. nov., isolated from a marine sand.</title>
        <authorList>
            <person name="Yoon J.-H."/>
        </authorList>
    </citation>
    <scope>NUCLEOTIDE SEQUENCE [LARGE SCALE GENOMIC DNA]</scope>
    <source>
        <strain evidence="1 2">HSMS-29</strain>
    </source>
</reference>
<keyword evidence="2" id="KW-1185">Reference proteome</keyword>
<dbReference type="RefSeq" id="WP_138663029.1">
    <property type="nucleotide sequence ID" value="NZ_VANS01000004.1"/>
</dbReference>
<dbReference type="AlphaFoldDB" id="A0A5S3PDP2"/>
<keyword evidence="1" id="KW-0808">Transferase</keyword>
<evidence type="ECO:0000313" key="1">
    <source>
        <dbReference type="EMBL" id="TMM51069.1"/>
    </source>
</evidence>
<keyword evidence="1" id="KW-0489">Methyltransferase</keyword>
<dbReference type="SUPFAM" id="SSF53335">
    <property type="entry name" value="S-adenosyl-L-methionine-dependent methyltransferases"/>
    <property type="match status" value="1"/>
</dbReference>
<accession>A0A5S3PDP2</accession>
<dbReference type="Gene3D" id="1.20.1440.30">
    <property type="entry name" value="Biosynthetic Protein domain"/>
    <property type="match status" value="1"/>
</dbReference>
<dbReference type="Gene3D" id="3.40.1660.10">
    <property type="entry name" value="EreA-like (biosynthetic domain)"/>
    <property type="match status" value="1"/>
</dbReference>
<dbReference type="Pfam" id="PF01135">
    <property type="entry name" value="PCMT"/>
    <property type="match status" value="1"/>
</dbReference>